<name>A0A0F9B8Y3_9ZZZZ</name>
<accession>A0A0F9B8Y3</accession>
<dbReference type="Gene3D" id="3.10.129.10">
    <property type="entry name" value="Hotdog Thioesterase"/>
    <property type="match status" value="1"/>
</dbReference>
<dbReference type="CDD" id="cd03443">
    <property type="entry name" value="PaaI_thioesterase"/>
    <property type="match status" value="1"/>
</dbReference>
<dbReference type="InterPro" id="IPR029069">
    <property type="entry name" value="HotDog_dom_sf"/>
</dbReference>
<dbReference type="AlphaFoldDB" id="A0A0F9B8Y3"/>
<comment type="caution">
    <text evidence="2">The sequence shown here is derived from an EMBL/GenBank/DDBJ whole genome shotgun (WGS) entry which is preliminary data.</text>
</comment>
<dbReference type="SUPFAM" id="SSF54637">
    <property type="entry name" value="Thioesterase/thiol ester dehydrase-isomerase"/>
    <property type="match status" value="1"/>
</dbReference>
<dbReference type="EMBL" id="LAZR01053364">
    <property type="protein sequence ID" value="KKK80906.1"/>
    <property type="molecule type" value="Genomic_DNA"/>
</dbReference>
<feature type="non-terminal residue" evidence="2">
    <location>
        <position position="118"/>
    </location>
</feature>
<reference evidence="2" key="1">
    <citation type="journal article" date="2015" name="Nature">
        <title>Complex archaea that bridge the gap between prokaryotes and eukaryotes.</title>
        <authorList>
            <person name="Spang A."/>
            <person name="Saw J.H."/>
            <person name="Jorgensen S.L."/>
            <person name="Zaremba-Niedzwiedzka K."/>
            <person name="Martijn J."/>
            <person name="Lind A.E."/>
            <person name="van Eijk R."/>
            <person name="Schleper C."/>
            <person name="Guy L."/>
            <person name="Ettema T.J."/>
        </authorList>
    </citation>
    <scope>NUCLEOTIDE SEQUENCE</scope>
</reference>
<organism evidence="2">
    <name type="scientific">marine sediment metagenome</name>
    <dbReference type="NCBI Taxonomy" id="412755"/>
    <lineage>
        <taxon>unclassified sequences</taxon>
        <taxon>metagenomes</taxon>
        <taxon>ecological metagenomes</taxon>
    </lineage>
</organism>
<dbReference type="Pfam" id="PF03061">
    <property type="entry name" value="4HBT"/>
    <property type="match status" value="1"/>
</dbReference>
<evidence type="ECO:0000259" key="1">
    <source>
        <dbReference type="Pfam" id="PF03061"/>
    </source>
</evidence>
<feature type="domain" description="Thioesterase" evidence="1">
    <location>
        <begin position="54"/>
        <end position="117"/>
    </location>
</feature>
<gene>
    <name evidence="2" type="ORF">LCGC14_2818790</name>
</gene>
<evidence type="ECO:0000313" key="2">
    <source>
        <dbReference type="EMBL" id="KKK80906.1"/>
    </source>
</evidence>
<sequence>MRKIKNPYAGLEGYNCFGCSPKNPCGLKMEFFEDGDEIVCTWNPQDYFCGYGTILHGGIQSTLMDEIACWVVFTRLRTAGFTSSLTVRFLRQVLTDQGPLSLRAVILEKEKNIANISV</sequence>
<dbReference type="InterPro" id="IPR006683">
    <property type="entry name" value="Thioestr_dom"/>
</dbReference>
<protein>
    <recommendedName>
        <fullName evidence="1">Thioesterase domain-containing protein</fullName>
    </recommendedName>
</protein>
<proteinExistence type="predicted"/>